<evidence type="ECO:0000256" key="5">
    <source>
        <dbReference type="PIRSR" id="PIRSR001430-1"/>
    </source>
</evidence>
<dbReference type="EC" id="5.4.99.12" evidence="4"/>
<evidence type="ECO:0000256" key="2">
    <source>
        <dbReference type="ARBA" id="ARBA00022694"/>
    </source>
</evidence>
<dbReference type="EMBL" id="JADIMT010000069">
    <property type="protein sequence ID" value="MBO8436512.1"/>
    <property type="molecule type" value="Genomic_DNA"/>
</dbReference>
<dbReference type="HAMAP" id="MF_00171">
    <property type="entry name" value="TruA"/>
    <property type="match status" value="1"/>
</dbReference>
<reference evidence="9" key="2">
    <citation type="journal article" date="2021" name="PeerJ">
        <title>Extensive microbial diversity within the chicken gut microbiome revealed by metagenomics and culture.</title>
        <authorList>
            <person name="Gilroy R."/>
            <person name="Ravi A."/>
            <person name="Getino M."/>
            <person name="Pursley I."/>
            <person name="Horton D.L."/>
            <person name="Alikhan N.F."/>
            <person name="Baker D."/>
            <person name="Gharbi K."/>
            <person name="Hall N."/>
            <person name="Watson M."/>
            <person name="Adriaenssens E.M."/>
            <person name="Foster-Nyarko E."/>
            <person name="Jarju S."/>
            <person name="Secka A."/>
            <person name="Antonio M."/>
            <person name="Oren A."/>
            <person name="Chaudhuri R.R."/>
            <person name="La Ragione R."/>
            <person name="Hildebrand F."/>
            <person name="Pallen M.J."/>
        </authorList>
    </citation>
    <scope>NUCLEOTIDE SEQUENCE</scope>
    <source>
        <strain evidence="9">7293</strain>
    </source>
</reference>
<accession>A0A9D9E0L8</accession>
<dbReference type="GO" id="GO:0160147">
    <property type="term" value="F:tRNA pseudouridine(38-40) synthase activity"/>
    <property type="evidence" value="ECO:0007669"/>
    <property type="project" value="UniProtKB-EC"/>
</dbReference>
<dbReference type="PIRSF" id="PIRSF001430">
    <property type="entry name" value="tRNA_psdUrid_synth"/>
    <property type="match status" value="1"/>
</dbReference>
<dbReference type="GO" id="GO:0031119">
    <property type="term" value="P:tRNA pseudouridine synthesis"/>
    <property type="evidence" value="ECO:0007669"/>
    <property type="project" value="UniProtKB-UniRule"/>
</dbReference>
<dbReference type="InterPro" id="IPR020103">
    <property type="entry name" value="PsdUridine_synth_cat_dom_sf"/>
</dbReference>
<evidence type="ECO:0000313" key="9">
    <source>
        <dbReference type="EMBL" id="MBO8436512.1"/>
    </source>
</evidence>
<dbReference type="FunFam" id="3.30.70.580:FF:000001">
    <property type="entry name" value="tRNA pseudouridine synthase A"/>
    <property type="match status" value="1"/>
</dbReference>
<name>A0A9D9E0L8_9SPIO</name>
<protein>
    <recommendedName>
        <fullName evidence="4">tRNA pseudouridine synthase A</fullName>
        <ecNumber evidence="4">5.4.99.12</ecNumber>
    </recommendedName>
    <alternativeName>
        <fullName evidence="4">tRNA pseudouridine(38-40) synthase</fullName>
    </alternativeName>
    <alternativeName>
        <fullName evidence="4">tRNA pseudouridylate synthase I</fullName>
    </alternativeName>
    <alternativeName>
        <fullName evidence="4">tRNA-uridine isomerase I</fullName>
    </alternativeName>
</protein>
<sequence length="280" mass="31819">MRSDWNRPETYSLPGEGEIRIVLRVAYDGSAFHGWQAQGNAPSVQGTISELLTQMLGKKTIVYGSGRTDAGVHALSQACHFDTSSPIEAEKYRIILNTKLPKSIRVLSSALAPEGFHARFSTMSREYWYLVKASPDMLPWDDGRIMMMKELPSISLLKSYAKCIFGTHDFTTFASARDISLSKVRDIYVSEWDIMKDTFGYPVLRYRTAGNAFLYHQVRSMVGTMLYAAQAEEDAAMFRERLDSKDRSMALRTAPSDGLYLADVSYDPEKYQWFEEEYGR</sequence>
<evidence type="ECO:0000256" key="6">
    <source>
        <dbReference type="PIRSR" id="PIRSR001430-2"/>
    </source>
</evidence>
<dbReference type="InterPro" id="IPR020095">
    <property type="entry name" value="PsdUridine_synth_TruA_C"/>
</dbReference>
<comment type="catalytic activity">
    <reaction evidence="4 7">
        <text>uridine(38/39/40) in tRNA = pseudouridine(38/39/40) in tRNA</text>
        <dbReference type="Rhea" id="RHEA:22376"/>
        <dbReference type="Rhea" id="RHEA-COMP:10085"/>
        <dbReference type="Rhea" id="RHEA-COMP:10087"/>
        <dbReference type="ChEBI" id="CHEBI:65314"/>
        <dbReference type="ChEBI" id="CHEBI:65315"/>
        <dbReference type="EC" id="5.4.99.12"/>
    </reaction>
</comment>
<comment type="subunit">
    <text evidence="4">Homodimer.</text>
</comment>
<dbReference type="Gene3D" id="3.30.70.660">
    <property type="entry name" value="Pseudouridine synthase I, catalytic domain, C-terminal subdomain"/>
    <property type="match status" value="1"/>
</dbReference>
<evidence type="ECO:0000259" key="8">
    <source>
        <dbReference type="Pfam" id="PF01416"/>
    </source>
</evidence>
<feature type="domain" description="Pseudouridine synthase I TruA alpha/beta" evidence="8">
    <location>
        <begin position="164"/>
        <end position="267"/>
    </location>
</feature>
<evidence type="ECO:0000256" key="1">
    <source>
        <dbReference type="ARBA" id="ARBA00009375"/>
    </source>
</evidence>
<comment type="caution">
    <text evidence="4">Lacks conserved residue(s) required for the propagation of feature annotation.</text>
</comment>
<feature type="active site" description="Nucleophile" evidence="4 5">
    <location>
        <position position="69"/>
    </location>
</feature>
<feature type="domain" description="Pseudouridine synthase I TruA alpha/beta" evidence="8">
    <location>
        <begin position="26"/>
        <end position="120"/>
    </location>
</feature>
<dbReference type="InterPro" id="IPR020097">
    <property type="entry name" value="PsdUridine_synth_TruA_a/b_dom"/>
</dbReference>
<dbReference type="Gene3D" id="3.30.70.580">
    <property type="entry name" value="Pseudouridine synthase I, catalytic domain, N-terminal subdomain"/>
    <property type="match status" value="1"/>
</dbReference>
<dbReference type="CDD" id="cd02570">
    <property type="entry name" value="PseudoU_synth_EcTruA"/>
    <property type="match status" value="1"/>
</dbReference>
<proteinExistence type="inferred from homology"/>
<reference evidence="9" key="1">
    <citation type="submission" date="2020-10" db="EMBL/GenBank/DDBJ databases">
        <authorList>
            <person name="Gilroy R."/>
        </authorList>
    </citation>
    <scope>NUCLEOTIDE SEQUENCE</scope>
    <source>
        <strain evidence="9">7293</strain>
    </source>
</reference>
<comment type="similarity">
    <text evidence="1 4 7">Belongs to the tRNA pseudouridine synthase TruA family.</text>
</comment>
<evidence type="ECO:0000256" key="7">
    <source>
        <dbReference type="RuleBase" id="RU003792"/>
    </source>
</evidence>
<keyword evidence="3 4" id="KW-0413">Isomerase</keyword>
<dbReference type="AlphaFoldDB" id="A0A9D9E0L8"/>
<dbReference type="GO" id="GO:0003723">
    <property type="term" value="F:RNA binding"/>
    <property type="evidence" value="ECO:0007669"/>
    <property type="project" value="InterPro"/>
</dbReference>
<dbReference type="PANTHER" id="PTHR11142">
    <property type="entry name" value="PSEUDOURIDYLATE SYNTHASE"/>
    <property type="match status" value="1"/>
</dbReference>
<gene>
    <name evidence="4 9" type="primary">truA</name>
    <name evidence="9" type="ORF">IAA97_05995</name>
</gene>
<comment type="caution">
    <text evidence="9">The sequence shown here is derived from an EMBL/GenBank/DDBJ whole genome shotgun (WGS) entry which is preliminary data.</text>
</comment>
<dbReference type="PANTHER" id="PTHR11142:SF0">
    <property type="entry name" value="TRNA PSEUDOURIDINE SYNTHASE-LIKE 1"/>
    <property type="match status" value="1"/>
</dbReference>
<evidence type="ECO:0000313" key="10">
    <source>
        <dbReference type="Proteomes" id="UP000823615"/>
    </source>
</evidence>
<dbReference type="Proteomes" id="UP000823615">
    <property type="component" value="Unassembled WGS sequence"/>
</dbReference>
<dbReference type="InterPro" id="IPR020094">
    <property type="entry name" value="TruA/RsuA/RluB/E/F_N"/>
</dbReference>
<evidence type="ECO:0000256" key="4">
    <source>
        <dbReference type="HAMAP-Rule" id="MF_00171"/>
    </source>
</evidence>
<keyword evidence="2 4" id="KW-0819">tRNA processing</keyword>
<dbReference type="InterPro" id="IPR001406">
    <property type="entry name" value="PsdUridine_synth_TruA"/>
</dbReference>
<dbReference type="SUPFAM" id="SSF55120">
    <property type="entry name" value="Pseudouridine synthase"/>
    <property type="match status" value="1"/>
</dbReference>
<comment type="function">
    <text evidence="4">Formation of pseudouridine at positions 38, 39 and 40 in the anticodon stem and loop of transfer RNAs.</text>
</comment>
<dbReference type="NCBIfam" id="TIGR00071">
    <property type="entry name" value="hisT_truA"/>
    <property type="match status" value="1"/>
</dbReference>
<dbReference type="Pfam" id="PF01416">
    <property type="entry name" value="PseudoU_synth_1"/>
    <property type="match status" value="2"/>
</dbReference>
<organism evidence="9 10">
    <name type="scientific">Candidatus Ornithospirochaeta stercoripullorum</name>
    <dbReference type="NCBI Taxonomy" id="2840899"/>
    <lineage>
        <taxon>Bacteria</taxon>
        <taxon>Pseudomonadati</taxon>
        <taxon>Spirochaetota</taxon>
        <taxon>Spirochaetia</taxon>
        <taxon>Spirochaetales</taxon>
        <taxon>Spirochaetaceae</taxon>
        <taxon>Spirochaetaceae incertae sedis</taxon>
        <taxon>Candidatus Ornithospirochaeta</taxon>
    </lineage>
</organism>
<evidence type="ECO:0000256" key="3">
    <source>
        <dbReference type="ARBA" id="ARBA00023235"/>
    </source>
</evidence>
<feature type="binding site" evidence="4 6">
    <location>
        <position position="127"/>
    </location>
    <ligand>
        <name>substrate</name>
    </ligand>
</feature>